<name>A0A7Y7WLX1_9PSED</name>
<comment type="caution">
    <text evidence="2">The sequence shown here is derived from an EMBL/GenBank/DDBJ whole genome shotgun (WGS) entry which is preliminary data.</text>
</comment>
<dbReference type="RefSeq" id="WP_177098807.1">
    <property type="nucleotide sequence ID" value="NZ_JACAQA010000002.1"/>
</dbReference>
<evidence type="ECO:0000313" key="2">
    <source>
        <dbReference type="EMBL" id="NWB83631.1"/>
    </source>
</evidence>
<reference evidence="2 3" key="1">
    <citation type="submission" date="2020-04" db="EMBL/GenBank/DDBJ databases">
        <title>Molecular characterization of pseudomonads from Agaricus bisporus reveal novel blotch 2 pathogens in Western Europe.</title>
        <authorList>
            <person name="Taparia T."/>
            <person name="Krijger M."/>
            <person name="Haynes E."/>
            <person name="Elpinstone J.G."/>
            <person name="Noble R."/>
            <person name="Van Der Wolf J."/>
        </authorList>
    </citation>
    <scope>NUCLEOTIDE SEQUENCE [LARGE SCALE GENOMIC DNA]</scope>
    <source>
        <strain evidence="2 3">G9001</strain>
    </source>
</reference>
<proteinExistence type="predicted"/>
<keyword evidence="1" id="KW-0732">Signal</keyword>
<feature type="signal peptide" evidence="1">
    <location>
        <begin position="1"/>
        <end position="26"/>
    </location>
</feature>
<gene>
    <name evidence="2" type="ORF">HX830_01955</name>
</gene>
<evidence type="ECO:0000313" key="3">
    <source>
        <dbReference type="Proteomes" id="UP000522864"/>
    </source>
</evidence>
<feature type="chain" id="PRO_5030731894" evidence="1">
    <location>
        <begin position="27"/>
        <end position="47"/>
    </location>
</feature>
<evidence type="ECO:0000256" key="1">
    <source>
        <dbReference type="SAM" id="SignalP"/>
    </source>
</evidence>
<dbReference type="EMBL" id="JACAQA010000002">
    <property type="protein sequence ID" value="NWB83631.1"/>
    <property type="molecule type" value="Genomic_DNA"/>
</dbReference>
<accession>A0A7Y7WLX1</accession>
<dbReference type="AlphaFoldDB" id="A0A7Y7WLX1"/>
<dbReference type="Proteomes" id="UP000522864">
    <property type="component" value="Unassembled WGS sequence"/>
</dbReference>
<organism evidence="2 3">
    <name type="scientific">Pseudomonas gingeri</name>
    <dbReference type="NCBI Taxonomy" id="117681"/>
    <lineage>
        <taxon>Bacteria</taxon>
        <taxon>Pseudomonadati</taxon>
        <taxon>Pseudomonadota</taxon>
        <taxon>Gammaproteobacteria</taxon>
        <taxon>Pseudomonadales</taxon>
        <taxon>Pseudomonadaceae</taxon>
        <taxon>Pseudomonas</taxon>
    </lineage>
</organism>
<protein>
    <submittedName>
        <fullName evidence="2">Uncharacterized protein</fullName>
    </submittedName>
</protein>
<sequence length="47" mass="5018">MKLPSRLVTSLGLVIAGVNLATTAQAVTWTDNMYNVTVMPLVSLTII</sequence>